<dbReference type="OrthoDB" id="5983686at2"/>
<dbReference type="Gene3D" id="3.15.10.40">
    <property type="entry name" value="Uncharacterised protein PF07273, DUF1439"/>
    <property type="match status" value="1"/>
</dbReference>
<feature type="chain" id="PRO_5023129162" evidence="1">
    <location>
        <begin position="27"/>
        <end position="185"/>
    </location>
</feature>
<dbReference type="PROSITE" id="PS51257">
    <property type="entry name" value="PROKAR_LIPOPROTEIN"/>
    <property type="match status" value="1"/>
</dbReference>
<dbReference type="RefSeq" id="WP_139717033.1">
    <property type="nucleotide sequence ID" value="NZ_CP040871.1"/>
</dbReference>
<dbReference type="AlphaFoldDB" id="A0A5B7ZTW2"/>
<proteinExistence type="predicted"/>
<reference evidence="2 3" key="1">
    <citation type="submission" date="2019-06" db="EMBL/GenBank/DDBJ databases">
        <title>Thermomonas aquatica sp. nov., isolated from an industrial wastewater treatment plant.</title>
        <authorList>
            <person name="Jeon J.H."/>
            <person name="Park D.-S."/>
        </authorList>
    </citation>
    <scope>NUCLEOTIDE SEQUENCE [LARGE SCALE GENOMIC DNA]</scope>
    <source>
        <strain evidence="2 3">SY21</strain>
    </source>
</reference>
<accession>A0A5B7ZTW2</accession>
<gene>
    <name evidence="2" type="ORF">FHQ07_12025</name>
</gene>
<name>A0A5B7ZTW2_9GAMM</name>
<dbReference type="Proteomes" id="UP000308149">
    <property type="component" value="Chromosome"/>
</dbReference>
<protein>
    <submittedName>
        <fullName evidence="2">DUF1439 domain-containing protein</fullName>
    </submittedName>
</protein>
<keyword evidence="3" id="KW-1185">Reference proteome</keyword>
<dbReference type="KEGG" id="thes:FHQ07_12025"/>
<evidence type="ECO:0000313" key="2">
    <source>
        <dbReference type="EMBL" id="QDA57983.1"/>
    </source>
</evidence>
<dbReference type="EMBL" id="CP040871">
    <property type="protein sequence ID" value="QDA57983.1"/>
    <property type="molecule type" value="Genomic_DNA"/>
</dbReference>
<feature type="signal peptide" evidence="1">
    <location>
        <begin position="1"/>
        <end position="26"/>
    </location>
</feature>
<evidence type="ECO:0000313" key="3">
    <source>
        <dbReference type="Proteomes" id="UP000308149"/>
    </source>
</evidence>
<evidence type="ECO:0000256" key="1">
    <source>
        <dbReference type="SAM" id="SignalP"/>
    </source>
</evidence>
<organism evidence="2 3">
    <name type="scientific">Thermomonas aquatica</name>
    <dbReference type="NCBI Taxonomy" id="2202149"/>
    <lineage>
        <taxon>Bacteria</taxon>
        <taxon>Pseudomonadati</taxon>
        <taxon>Pseudomonadota</taxon>
        <taxon>Gammaproteobacteria</taxon>
        <taxon>Lysobacterales</taxon>
        <taxon>Lysobacteraceae</taxon>
        <taxon>Thermomonas</taxon>
    </lineage>
</organism>
<sequence length="185" mass="19873">MRRLAAILALAAAMLLVAACSTLDGAAALLGRDISFTAPQLQAQLDRKFPRDYKKLGGLVSFSLLNPRLSLPGGGRLKLDFDLGIGAMGNASRNPSGHFALESGLRFDPGTRGLHLDNPEIVSVDVPALGGVMNDSARAALNSWLLDYAREEPVYRLDDSTFGRIASRRIERVNIDSGLITLQLD</sequence>
<keyword evidence="1" id="KW-0732">Signal</keyword>